<comment type="catalytic activity">
    <reaction evidence="1">
        <text>ATP + protein L-histidine = ADP + protein N-phospho-L-histidine.</text>
        <dbReference type="EC" id="2.7.13.3"/>
    </reaction>
</comment>
<dbReference type="GO" id="GO:0000155">
    <property type="term" value="F:phosphorelay sensor kinase activity"/>
    <property type="evidence" value="ECO:0007669"/>
    <property type="project" value="InterPro"/>
</dbReference>
<keyword evidence="9" id="KW-0812">Transmembrane</keyword>
<dbReference type="GO" id="GO:0004721">
    <property type="term" value="F:phosphoprotein phosphatase activity"/>
    <property type="evidence" value="ECO:0007669"/>
    <property type="project" value="TreeGrafter"/>
</dbReference>
<dbReference type="Gene3D" id="3.30.565.10">
    <property type="entry name" value="Histidine kinase-like ATPase, C-terminal domain"/>
    <property type="match status" value="1"/>
</dbReference>
<dbReference type="PRINTS" id="PR00344">
    <property type="entry name" value="BCTRLSENSOR"/>
</dbReference>
<sequence length="490" mass="55273">MKWQRHKSTKRKSISKRLLVAGCFTVIISYVIAAVFLFSMLFSSTKESNLKAIEVKKKLLLSNANRISEYSLDVFTAQSFSPNLKSYQRTLEIISQSTDTSIIVFDKTGRIVTVAGLDYDSYIGNYLKGDYIDAILKNGETVSNDDAIDAFKEQENMLIVGLPVSNTDIYGGVLISTTADVSGGKLLFEFFKQFSCSVGISLVLTFVIFYIISHKITDPIKLIDNTVTEFSKGKFDLRVECGTNDELSSLCENINNMATSIENLEKMRSSFVSNVSHELRTPMTSITGFVEGILDGTIPKEKEDEYLKIVLAEAKRLSRLVSDLLSISRLESGSFKIEKKNFDICELLRREIIKFETQIVKKNLNVELEIEQDEMFVFADSDAIIQVVTNILGNAIKFTPQDGKITIKAYYDADRVKVEIANTGEGIKKEKLKYIWDRFYKADDSRNQNPEGTGLGLYIVKSIINKSDEKIYAESVENEYTKFTFTLKKA</sequence>
<dbReference type="CDD" id="cd00082">
    <property type="entry name" value="HisKA"/>
    <property type="match status" value="1"/>
</dbReference>
<dbReference type="InterPro" id="IPR036097">
    <property type="entry name" value="HisK_dim/P_sf"/>
</dbReference>
<dbReference type="SUPFAM" id="SSF47384">
    <property type="entry name" value="Homodimeric domain of signal transducing histidine kinase"/>
    <property type="match status" value="1"/>
</dbReference>
<gene>
    <name evidence="12" type="ORF">H8706_00935</name>
</gene>
<reference evidence="12" key="1">
    <citation type="submission" date="2020-08" db="EMBL/GenBank/DDBJ databases">
        <title>Genome public.</title>
        <authorList>
            <person name="Liu C."/>
            <person name="Sun Q."/>
        </authorList>
    </citation>
    <scope>NUCLEOTIDE SEQUENCE</scope>
    <source>
        <strain evidence="12">NSJ-50</strain>
    </source>
</reference>
<dbReference type="PANTHER" id="PTHR45453:SF1">
    <property type="entry name" value="PHOSPHATE REGULON SENSOR PROTEIN PHOR"/>
    <property type="match status" value="1"/>
</dbReference>
<feature type="transmembrane region" description="Helical" evidence="9">
    <location>
        <begin position="20"/>
        <end position="42"/>
    </location>
</feature>
<evidence type="ECO:0000256" key="6">
    <source>
        <dbReference type="ARBA" id="ARBA00022777"/>
    </source>
</evidence>
<evidence type="ECO:0000259" key="10">
    <source>
        <dbReference type="PROSITE" id="PS50109"/>
    </source>
</evidence>
<dbReference type="CDD" id="cd00075">
    <property type="entry name" value="HATPase"/>
    <property type="match status" value="1"/>
</dbReference>
<evidence type="ECO:0000256" key="2">
    <source>
        <dbReference type="ARBA" id="ARBA00004370"/>
    </source>
</evidence>
<dbReference type="SMART" id="SM00388">
    <property type="entry name" value="HisKA"/>
    <property type="match status" value="1"/>
</dbReference>
<keyword evidence="13" id="KW-1185">Reference proteome</keyword>
<dbReference type="AlphaFoldDB" id="A0A926FBS9"/>
<dbReference type="GO" id="GO:0016036">
    <property type="term" value="P:cellular response to phosphate starvation"/>
    <property type="evidence" value="ECO:0007669"/>
    <property type="project" value="TreeGrafter"/>
</dbReference>
<dbReference type="Pfam" id="PF00672">
    <property type="entry name" value="HAMP"/>
    <property type="match status" value="1"/>
</dbReference>
<dbReference type="InterPro" id="IPR036890">
    <property type="entry name" value="HATPase_C_sf"/>
</dbReference>
<keyword evidence="5" id="KW-0808">Transferase</keyword>
<dbReference type="Gene3D" id="1.10.287.130">
    <property type="match status" value="1"/>
</dbReference>
<dbReference type="Pfam" id="PF02518">
    <property type="entry name" value="HATPase_c"/>
    <property type="match status" value="1"/>
</dbReference>
<dbReference type="InterPro" id="IPR003594">
    <property type="entry name" value="HATPase_dom"/>
</dbReference>
<dbReference type="Gene3D" id="6.10.340.10">
    <property type="match status" value="1"/>
</dbReference>
<keyword evidence="6 12" id="KW-0418">Kinase</keyword>
<dbReference type="PROSITE" id="PS50885">
    <property type="entry name" value="HAMP"/>
    <property type="match status" value="1"/>
</dbReference>
<evidence type="ECO:0000256" key="8">
    <source>
        <dbReference type="ARBA" id="ARBA00023136"/>
    </source>
</evidence>
<evidence type="ECO:0000256" key="3">
    <source>
        <dbReference type="ARBA" id="ARBA00012438"/>
    </source>
</evidence>
<dbReference type="InterPro" id="IPR050351">
    <property type="entry name" value="BphY/WalK/GraS-like"/>
</dbReference>
<dbReference type="FunFam" id="3.30.565.10:FF:000006">
    <property type="entry name" value="Sensor histidine kinase WalK"/>
    <property type="match status" value="1"/>
</dbReference>
<evidence type="ECO:0000313" key="12">
    <source>
        <dbReference type="EMBL" id="MBC8595435.1"/>
    </source>
</evidence>
<dbReference type="GO" id="GO:0005886">
    <property type="term" value="C:plasma membrane"/>
    <property type="evidence" value="ECO:0007669"/>
    <property type="project" value="TreeGrafter"/>
</dbReference>
<dbReference type="SMART" id="SM00387">
    <property type="entry name" value="HATPase_c"/>
    <property type="match status" value="1"/>
</dbReference>
<dbReference type="RefSeq" id="WP_262431128.1">
    <property type="nucleotide sequence ID" value="NZ_JACRTE010000001.1"/>
</dbReference>
<feature type="domain" description="HAMP" evidence="11">
    <location>
        <begin position="214"/>
        <end position="266"/>
    </location>
</feature>
<keyword evidence="7" id="KW-0902">Two-component regulatory system</keyword>
<evidence type="ECO:0000256" key="4">
    <source>
        <dbReference type="ARBA" id="ARBA00022553"/>
    </source>
</evidence>
<organism evidence="12 13">
    <name type="scientific">Qingrenia yutianensis</name>
    <dbReference type="NCBI Taxonomy" id="2763676"/>
    <lineage>
        <taxon>Bacteria</taxon>
        <taxon>Bacillati</taxon>
        <taxon>Bacillota</taxon>
        <taxon>Clostridia</taxon>
        <taxon>Eubacteriales</taxon>
        <taxon>Oscillospiraceae</taxon>
        <taxon>Qingrenia</taxon>
    </lineage>
</organism>
<proteinExistence type="predicted"/>
<accession>A0A926FBS9</accession>
<evidence type="ECO:0000256" key="9">
    <source>
        <dbReference type="SAM" id="Phobius"/>
    </source>
</evidence>
<comment type="caution">
    <text evidence="12">The sequence shown here is derived from an EMBL/GenBank/DDBJ whole genome shotgun (WGS) entry which is preliminary data.</text>
</comment>
<dbReference type="InterPro" id="IPR005467">
    <property type="entry name" value="His_kinase_dom"/>
</dbReference>
<dbReference type="SUPFAM" id="SSF158472">
    <property type="entry name" value="HAMP domain-like"/>
    <property type="match status" value="1"/>
</dbReference>
<keyword evidence="8 9" id="KW-0472">Membrane</keyword>
<evidence type="ECO:0000256" key="1">
    <source>
        <dbReference type="ARBA" id="ARBA00000085"/>
    </source>
</evidence>
<feature type="domain" description="Histidine kinase" evidence="10">
    <location>
        <begin position="274"/>
        <end position="490"/>
    </location>
</feature>
<evidence type="ECO:0000259" key="11">
    <source>
        <dbReference type="PROSITE" id="PS50885"/>
    </source>
</evidence>
<dbReference type="SUPFAM" id="SSF55874">
    <property type="entry name" value="ATPase domain of HSP90 chaperone/DNA topoisomerase II/histidine kinase"/>
    <property type="match status" value="1"/>
</dbReference>
<dbReference type="EC" id="2.7.13.3" evidence="3"/>
<evidence type="ECO:0000313" key="13">
    <source>
        <dbReference type="Proteomes" id="UP000647416"/>
    </source>
</evidence>
<dbReference type="FunFam" id="1.10.287.130:FF:000001">
    <property type="entry name" value="Two-component sensor histidine kinase"/>
    <property type="match status" value="1"/>
</dbReference>
<keyword evidence="4" id="KW-0597">Phosphoprotein</keyword>
<evidence type="ECO:0000256" key="5">
    <source>
        <dbReference type="ARBA" id="ARBA00022679"/>
    </source>
</evidence>
<evidence type="ECO:0000256" key="7">
    <source>
        <dbReference type="ARBA" id="ARBA00023012"/>
    </source>
</evidence>
<dbReference type="SMART" id="SM00304">
    <property type="entry name" value="HAMP"/>
    <property type="match status" value="1"/>
</dbReference>
<dbReference type="Proteomes" id="UP000647416">
    <property type="component" value="Unassembled WGS sequence"/>
</dbReference>
<dbReference type="Pfam" id="PF00512">
    <property type="entry name" value="HisKA"/>
    <property type="match status" value="1"/>
</dbReference>
<dbReference type="InterPro" id="IPR004358">
    <property type="entry name" value="Sig_transdc_His_kin-like_C"/>
</dbReference>
<protein>
    <recommendedName>
        <fullName evidence="3">histidine kinase</fullName>
        <ecNumber evidence="3">2.7.13.3</ecNumber>
    </recommendedName>
</protein>
<dbReference type="InterPro" id="IPR003661">
    <property type="entry name" value="HisK_dim/P_dom"/>
</dbReference>
<dbReference type="CDD" id="cd06225">
    <property type="entry name" value="HAMP"/>
    <property type="match status" value="1"/>
</dbReference>
<comment type="subcellular location">
    <subcellularLocation>
        <location evidence="2">Membrane</location>
    </subcellularLocation>
</comment>
<dbReference type="PROSITE" id="PS50109">
    <property type="entry name" value="HIS_KIN"/>
    <property type="match status" value="1"/>
</dbReference>
<dbReference type="EMBL" id="JACRTE010000001">
    <property type="protein sequence ID" value="MBC8595435.1"/>
    <property type="molecule type" value="Genomic_DNA"/>
</dbReference>
<dbReference type="PANTHER" id="PTHR45453">
    <property type="entry name" value="PHOSPHATE REGULON SENSOR PROTEIN PHOR"/>
    <property type="match status" value="1"/>
</dbReference>
<keyword evidence="9" id="KW-1133">Transmembrane helix</keyword>
<name>A0A926FBS9_9FIRM</name>
<dbReference type="InterPro" id="IPR003660">
    <property type="entry name" value="HAMP_dom"/>
</dbReference>